<evidence type="ECO:0000259" key="1">
    <source>
        <dbReference type="Pfam" id="PF01869"/>
    </source>
</evidence>
<dbReference type="Gene3D" id="3.30.420.40">
    <property type="match status" value="2"/>
</dbReference>
<accession>A0ABX0ZVS3</accession>
<dbReference type="SUPFAM" id="SSF53067">
    <property type="entry name" value="Actin-like ATPase domain"/>
    <property type="match status" value="2"/>
</dbReference>
<keyword evidence="3" id="KW-1185">Reference proteome</keyword>
<dbReference type="InterPro" id="IPR002731">
    <property type="entry name" value="ATPase_BadF"/>
</dbReference>
<dbReference type="PANTHER" id="PTHR43190">
    <property type="entry name" value="N-ACETYL-D-GLUCOSAMINE KINASE"/>
    <property type="match status" value="1"/>
</dbReference>
<comment type="caution">
    <text evidence="2">The sequence shown here is derived from an EMBL/GenBank/DDBJ whole genome shotgun (WGS) entry which is preliminary data.</text>
</comment>
<dbReference type="Proteomes" id="UP000734511">
    <property type="component" value="Unassembled WGS sequence"/>
</dbReference>
<dbReference type="InterPro" id="IPR052519">
    <property type="entry name" value="Euk-type_GlcNAc_Kinase"/>
</dbReference>
<dbReference type="RefSeq" id="WP_167984542.1">
    <property type="nucleotide sequence ID" value="NZ_JAATEJ010000016.1"/>
</dbReference>
<dbReference type="EMBL" id="JAATEJ010000016">
    <property type="protein sequence ID" value="NJP45688.1"/>
    <property type="molecule type" value="Genomic_DNA"/>
</dbReference>
<evidence type="ECO:0000313" key="2">
    <source>
        <dbReference type="EMBL" id="NJP45688.1"/>
    </source>
</evidence>
<evidence type="ECO:0000313" key="3">
    <source>
        <dbReference type="Proteomes" id="UP000734511"/>
    </source>
</evidence>
<sequence>MNETYNRPLVVGIDAGGTRVRAVLAEAAPGGALLGQGAGGPGNALSVGRADLTAHLAAALGQAVPPAARAQVTAVHGGFAGAAPGLGPDRGHDLALSCLADALAAHGMAPGAVAVGGDTEVMLAAAPGAPLDGLVLIAGTGAVAARVGAGRRLLVTDGHGWLLGDDGSGFWLGQQAVRAALAALDGRGPATSLVAAVLAHYGLPEEWAGVAAAPAAPSPEAPAADVPTVEQVAEAVVVRAYARPPVQLSLLSPAVVAAAGEGDAVAAGLVERAAGLLAGSVRALRPRAGEPLVLGGGLIGPGGPLLGRVGDLLAEHGLRIFPVADGAVGAVALARALRP</sequence>
<dbReference type="InterPro" id="IPR043129">
    <property type="entry name" value="ATPase_NBD"/>
</dbReference>
<dbReference type="PANTHER" id="PTHR43190:SF3">
    <property type="entry name" value="N-ACETYL-D-GLUCOSAMINE KINASE"/>
    <property type="match status" value="1"/>
</dbReference>
<dbReference type="Pfam" id="PF01869">
    <property type="entry name" value="BcrAD_BadFG"/>
    <property type="match status" value="1"/>
</dbReference>
<protein>
    <submittedName>
        <fullName evidence="2">ATPase</fullName>
    </submittedName>
</protein>
<name>A0ABX0ZVS3_9ACTN</name>
<reference evidence="2 3" key="1">
    <citation type="submission" date="2020-03" db="EMBL/GenBank/DDBJ databases">
        <title>WGS of actinomycetes isolated from Thailand.</title>
        <authorList>
            <person name="Thawai C."/>
        </authorList>
    </citation>
    <scope>NUCLEOTIDE SEQUENCE [LARGE SCALE GENOMIC DNA]</scope>
    <source>
        <strain evidence="2 3">PRB2-1</strain>
    </source>
</reference>
<organism evidence="2 3">
    <name type="scientific">Actinacidiphila epipremni</name>
    <dbReference type="NCBI Taxonomy" id="2053013"/>
    <lineage>
        <taxon>Bacteria</taxon>
        <taxon>Bacillati</taxon>
        <taxon>Actinomycetota</taxon>
        <taxon>Actinomycetes</taxon>
        <taxon>Kitasatosporales</taxon>
        <taxon>Streptomycetaceae</taxon>
        <taxon>Actinacidiphila</taxon>
    </lineage>
</organism>
<feature type="domain" description="ATPase BadF/BadG/BcrA/BcrD type" evidence="1">
    <location>
        <begin position="11"/>
        <end position="334"/>
    </location>
</feature>
<gene>
    <name evidence="2" type="ORF">HCN08_20105</name>
</gene>
<proteinExistence type="predicted"/>